<feature type="compositionally biased region" description="Basic and acidic residues" evidence="1">
    <location>
        <begin position="1"/>
        <end position="25"/>
    </location>
</feature>
<dbReference type="OrthoDB" id="370541at2"/>
<dbReference type="PROSITE" id="PS51782">
    <property type="entry name" value="LYSM"/>
    <property type="match status" value="1"/>
</dbReference>
<dbReference type="Proteomes" id="UP000005713">
    <property type="component" value="Unassembled WGS sequence"/>
</dbReference>
<dbReference type="SMART" id="SM00257">
    <property type="entry name" value="LysM"/>
    <property type="match status" value="1"/>
</dbReference>
<evidence type="ECO:0000259" key="2">
    <source>
        <dbReference type="PROSITE" id="PS51782"/>
    </source>
</evidence>
<organism evidence="3 4">
    <name type="scientific">Sagittula stellata (strain ATCC 700073 / DSM 11524 / E-37)</name>
    <dbReference type="NCBI Taxonomy" id="388399"/>
    <lineage>
        <taxon>Bacteria</taxon>
        <taxon>Pseudomonadati</taxon>
        <taxon>Pseudomonadota</taxon>
        <taxon>Alphaproteobacteria</taxon>
        <taxon>Rhodobacterales</taxon>
        <taxon>Roseobacteraceae</taxon>
        <taxon>Sagittula</taxon>
    </lineage>
</organism>
<protein>
    <recommendedName>
        <fullName evidence="2">LysM domain-containing protein</fullName>
    </recommendedName>
</protein>
<name>A3K1X0_SAGS3</name>
<feature type="region of interest" description="Disordered" evidence="1">
    <location>
        <begin position="1"/>
        <end position="89"/>
    </location>
</feature>
<dbReference type="InterPro" id="IPR018392">
    <property type="entry name" value="LysM"/>
</dbReference>
<evidence type="ECO:0000313" key="3">
    <source>
        <dbReference type="EMBL" id="EBA08916.1"/>
    </source>
</evidence>
<dbReference type="AlphaFoldDB" id="A3K1X0"/>
<feature type="compositionally biased region" description="Low complexity" evidence="1">
    <location>
        <begin position="71"/>
        <end position="82"/>
    </location>
</feature>
<dbReference type="InterPro" id="IPR036779">
    <property type="entry name" value="LysM_dom_sf"/>
</dbReference>
<dbReference type="Pfam" id="PF01476">
    <property type="entry name" value="LysM"/>
    <property type="match status" value="1"/>
</dbReference>
<dbReference type="CDD" id="cd00118">
    <property type="entry name" value="LysM"/>
    <property type="match status" value="1"/>
</dbReference>
<dbReference type="RefSeq" id="WP_005857854.1">
    <property type="nucleotide sequence ID" value="NZ_AAYA01000004.1"/>
</dbReference>
<comment type="caution">
    <text evidence="3">The sequence shown here is derived from an EMBL/GenBank/DDBJ whole genome shotgun (WGS) entry which is preliminary data.</text>
</comment>
<dbReference type="EMBL" id="AAYA01000004">
    <property type="protein sequence ID" value="EBA08916.1"/>
    <property type="molecule type" value="Genomic_DNA"/>
</dbReference>
<keyword evidence="4" id="KW-1185">Reference proteome</keyword>
<accession>A3K1X0</accession>
<feature type="compositionally biased region" description="Pro residues" evidence="1">
    <location>
        <begin position="54"/>
        <end position="66"/>
    </location>
</feature>
<sequence>MPPKPERKPAVHTVKRGETLSRVARENGTTPSAIARANGLNRKKPLKQGQNLVLPPPAGAPPAPPKKPPKGKTAAAAGQASGAKKKKAAPGQVVLPCGALKPVKPEIHAAWKNDKAEALYVEVSQDKSSKATFEGKVGAGLFRVKAGNMDESDKRPVTADFGLNVATAEVSAHHGPGGLKADASASGMKTAFAVQANMPHNAKAKLGTELELGSAEAKIDMLNGNDGKRSGFSAGIGASAAAAKADVEGEITIPIHWLSPVTEFFGLGKLTDWTVTANLKAGVSGGAIGAGGRMHAYKDLETGRYTMGSGGELAVLFGGEADFDLSIGPKLKPGGP</sequence>
<evidence type="ECO:0000313" key="4">
    <source>
        <dbReference type="Proteomes" id="UP000005713"/>
    </source>
</evidence>
<proteinExistence type="predicted"/>
<dbReference type="SUPFAM" id="SSF54106">
    <property type="entry name" value="LysM domain"/>
    <property type="match status" value="1"/>
</dbReference>
<reference evidence="3 4" key="1">
    <citation type="submission" date="2006-06" db="EMBL/GenBank/DDBJ databases">
        <authorList>
            <person name="Moran M.A."/>
            <person name="Ferriera S."/>
            <person name="Johnson J."/>
            <person name="Kravitz S."/>
            <person name="Beeson K."/>
            <person name="Sutton G."/>
            <person name="Rogers Y.-H."/>
            <person name="Friedman R."/>
            <person name="Frazier M."/>
            <person name="Venter J.C."/>
        </authorList>
    </citation>
    <scope>NUCLEOTIDE SEQUENCE [LARGE SCALE GENOMIC DNA]</scope>
    <source>
        <strain evidence="3 4">E-37</strain>
    </source>
</reference>
<evidence type="ECO:0000256" key="1">
    <source>
        <dbReference type="SAM" id="MobiDB-lite"/>
    </source>
</evidence>
<feature type="domain" description="LysM" evidence="2">
    <location>
        <begin position="10"/>
        <end position="54"/>
    </location>
</feature>
<gene>
    <name evidence="3" type="ORF">SSE37_04700</name>
</gene>
<dbReference type="Gene3D" id="3.10.350.10">
    <property type="entry name" value="LysM domain"/>
    <property type="match status" value="1"/>
</dbReference>